<dbReference type="EMBL" id="BAAAZG010000040">
    <property type="protein sequence ID" value="GAA4086518.1"/>
    <property type="molecule type" value="Genomic_DNA"/>
</dbReference>
<comment type="caution">
    <text evidence="1">The sequence shown here is derived from an EMBL/GenBank/DDBJ whole genome shotgun (WGS) entry which is preliminary data.</text>
</comment>
<evidence type="ECO:0008006" key="3">
    <source>
        <dbReference type="Google" id="ProtNLM"/>
    </source>
</evidence>
<dbReference type="Proteomes" id="UP001500683">
    <property type="component" value="Unassembled WGS sequence"/>
</dbReference>
<dbReference type="Pfam" id="PF14085">
    <property type="entry name" value="DUF4265"/>
    <property type="match status" value="1"/>
</dbReference>
<name>A0ABP7WD66_9ACTN</name>
<proteinExistence type="predicted"/>
<keyword evidence="2" id="KW-1185">Reference proteome</keyword>
<organism evidence="1 2">
    <name type="scientific">Actinomadura miaoliensis</name>
    <dbReference type="NCBI Taxonomy" id="430685"/>
    <lineage>
        <taxon>Bacteria</taxon>
        <taxon>Bacillati</taxon>
        <taxon>Actinomycetota</taxon>
        <taxon>Actinomycetes</taxon>
        <taxon>Streptosporangiales</taxon>
        <taxon>Thermomonosporaceae</taxon>
        <taxon>Actinomadura</taxon>
    </lineage>
</organism>
<reference evidence="2" key="1">
    <citation type="journal article" date="2019" name="Int. J. Syst. Evol. Microbiol.">
        <title>The Global Catalogue of Microorganisms (GCM) 10K type strain sequencing project: providing services to taxonomists for standard genome sequencing and annotation.</title>
        <authorList>
            <consortium name="The Broad Institute Genomics Platform"/>
            <consortium name="The Broad Institute Genome Sequencing Center for Infectious Disease"/>
            <person name="Wu L."/>
            <person name="Ma J."/>
        </authorList>
    </citation>
    <scope>NUCLEOTIDE SEQUENCE [LARGE SCALE GENOMIC DNA]</scope>
    <source>
        <strain evidence="2">JCM 16702</strain>
    </source>
</reference>
<accession>A0ABP7WD66</accession>
<evidence type="ECO:0000313" key="1">
    <source>
        <dbReference type="EMBL" id="GAA4086518.1"/>
    </source>
</evidence>
<protein>
    <recommendedName>
        <fullName evidence="3">DUF4265 domain-containing protein</fullName>
    </recommendedName>
</protein>
<evidence type="ECO:0000313" key="2">
    <source>
        <dbReference type="Proteomes" id="UP001500683"/>
    </source>
</evidence>
<gene>
    <name evidence="1" type="ORF">GCM10022214_53300</name>
</gene>
<dbReference type="InterPro" id="IPR025361">
    <property type="entry name" value="DUF4265"/>
</dbReference>
<sequence>MVAIAWNGNAVGMRTSQDRRSEPDVVRVVFELPREDEDWPPATSERVWAFPVAENRVEVANIPFFVRGIALGDVVRTEVDDEGVLWAREAVEGSNNCTIRVAVFRDGALAGDRRAVLDMFAPLGVEGEGIAQAALVALNVPPTVDLPAVRDLLQRGESQGWWDYEEGCTTPAWRALE</sequence>